<dbReference type="Gene3D" id="3.30.300.30">
    <property type="match status" value="1"/>
</dbReference>
<dbReference type="SUPFAM" id="SSF56801">
    <property type="entry name" value="Acetyl-CoA synthetase-like"/>
    <property type="match status" value="1"/>
</dbReference>
<dbReference type="PANTHER" id="PTHR43767">
    <property type="entry name" value="LONG-CHAIN-FATTY-ACID--COA LIGASE"/>
    <property type="match status" value="1"/>
</dbReference>
<evidence type="ECO:0000259" key="3">
    <source>
        <dbReference type="Pfam" id="PF00501"/>
    </source>
</evidence>
<dbReference type="FunFam" id="3.30.300.30:FF:000008">
    <property type="entry name" value="2,3-dihydroxybenzoate-AMP ligase"/>
    <property type="match status" value="1"/>
</dbReference>
<dbReference type="Proteomes" id="UP000184295">
    <property type="component" value="Unassembled WGS sequence"/>
</dbReference>
<evidence type="ECO:0000313" key="5">
    <source>
        <dbReference type="EMBL" id="SHE75081.1"/>
    </source>
</evidence>
<dbReference type="EMBL" id="FQUL01000021">
    <property type="protein sequence ID" value="SHE75081.1"/>
    <property type="molecule type" value="Genomic_DNA"/>
</dbReference>
<dbReference type="Gene3D" id="3.40.50.12780">
    <property type="entry name" value="N-terminal domain of ligase-like"/>
    <property type="match status" value="1"/>
</dbReference>
<keyword evidence="2" id="KW-0436">Ligase</keyword>
<dbReference type="InterPro" id="IPR025110">
    <property type="entry name" value="AMP-bd_C"/>
</dbReference>
<dbReference type="Pfam" id="PF13193">
    <property type="entry name" value="AMP-binding_C"/>
    <property type="match status" value="1"/>
</dbReference>
<accession>A0A1M4W1E8</accession>
<protein>
    <submittedName>
        <fullName evidence="5">Fatty-acyl-CoA synthase</fullName>
    </submittedName>
</protein>
<dbReference type="InterPro" id="IPR000873">
    <property type="entry name" value="AMP-dep_synth/lig_dom"/>
</dbReference>
<evidence type="ECO:0000259" key="4">
    <source>
        <dbReference type="Pfam" id="PF13193"/>
    </source>
</evidence>
<feature type="domain" description="AMP-dependent synthetase/ligase" evidence="3">
    <location>
        <begin position="21"/>
        <end position="397"/>
    </location>
</feature>
<evidence type="ECO:0000313" key="6">
    <source>
        <dbReference type="Proteomes" id="UP000184295"/>
    </source>
</evidence>
<dbReference type="InterPro" id="IPR020845">
    <property type="entry name" value="AMP-binding_CS"/>
</dbReference>
<gene>
    <name evidence="5" type="ORF">SAMN02745225_01507</name>
</gene>
<organism evidence="5 6">
    <name type="scientific">Ferrithrix thermotolerans DSM 19514</name>
    <dbReference type="NCBI Taxonomy" id="1121881"/>
    <lineage>
        <taxon>Bacteria</taxon>
        <taxon>Bacillati</taxon>
        <taxon>Actinomycetota</taxon>
        <taxon>Acidimicrobiia</taxon>
        <taxon>Acidimicrobiales</taxon>
        <taxon>Acidimicrobiaceae</taxon>
        <taxon>Ferrithrix</taxon>
    </lineage>
</organism>
<feature type="domain" description="AMP-binding enzyme C-terminal" evidence="4">
    <location>
        <begin position="445"/>
        <end position="520"/>
    </location>
</feature>
<dbReference type="PROSITE" id="PS00455">
    <property type="entry name" value="AMP_BINDING"/>
    <property type="match status" value="1"/>
</dbReference>
<evidence type="ECO:0000256" key="2">
    <source>
        <dbReference type="ARBA" id="ARBA00022598"/>
    </source>
</evidence>
<dbReference type="Pfam" id="PF00501">
    <property type="entry name" value="AMP-binding"/>
    <property type="match status" value="1"/>
</dbReference>
<dbReference type="AlphaFoldDB" id="A0A1M4W1E8"/>
<sequence length="542" mass="59625">MKSTMQEAPLLVSAILRYGAYAYGDSNVYTYHGDTTTKRSFAEIYTRSSQLAHGLASIGVSTDDRVATFSFNHNQHLEAYYAVPSMGAVLHTLNIRLFADQLSFVINDAADSVVVADVGVLPLLARVLRETPTVKHVVVVGSGDTSVLDGFNVTVHDYESLIADRPEEYPWVDIDERSAAAMCYTSGTTGNPKGVVYSHRSTYLHSLSAISGNSLGLNKDDRALVIVPMFHANAWGIPYAAFMAGADMIMPTRFLQAKPLADIIEKLRPTIASGVPTIWNDLYHYLESNPIDISCFRLISSGGAAAPEALIRGYKERFGVHLVQGWGMTETSPLVTLAMPPRGVDEEGWMKYQLSAGKPVIGTEIRVVDDSGKELPNDGKSIGELEVRGPWITGSYYNRDAPDSFDNGWLRTGDMATIDPERYMRIVDRTKDVIKSGGEWVSSVELENTIMAHEAVLEAAVIGVPDEKWDERPLACVVIKPGLNVTPEELSEFLKSRVAKWWIPERWCFVSEIPKTSVGKFDKKVLRKDVGDGRVEVLKAGS</sequence>
<comment type="similarity">
    <text evidence="1">Belongs to the ATP-dependent AMP-binding enzyme family.</text>
</comment>
<evidence type="ECO:0000256" key="1">
    <source>
        <dbReference type="ARBA" id="ARBA00006432"/>
    </source>
</evidence>
<dbReference type="PANTHER" id="PTHR43767:SF11">
    <property type="entry name" value="MEDIUM-CHAIN-FATTY-ACID--COA LIGASE"/>
    <property type="match status" value="1"/>
</dbReference>
<dbReference type="InterPro" id="IPR050237">
    <property type="entry name" value="ATP-dep_AMP-bd_enzyme"/>
</dbReference>
<keyword evidence="6" id="KW-1185">Reference proteome</keyword>
<name>A0A1M4W1E8_9ACTN</name>
<dbReference type="InterPro" id="IPR042099">
    <property type="entry name" value="ANL_N_sf"/>
</dbReference>
<reference evidence="6" key="1">
    <citation type="submission" date="2016-11" db="EMBL/GenBank/DDBJ databases">
        <authorList>
            <person name="Varghese N."/>
            <person name="Submissions S."/>
        </authorList>
    </citation>
    <scope>NUCLEOTIDE SEQUENCE [LARGE SCALE GENOMIC DNA]</scope>
    <source>
        <strain evidence="6">DSM 19514</strain>
    </source>
</reference>
<dbReference type="InterPro" id="IPR045851">
    <property type="entry name" value="AMP-bd_C_sf"/>
</dbReference>
<dbReference type="OrthoDB" id="9803968at2"/>
<dbReference type="NCBIfam" id="NF004837">
    <property type="entry name" value="PRK06187.1"/>
    <property type="match status" value="1"/>
</dbReference>
<dbReference type="RefSeq" id="WP_072790797.1">
    <property type="nucleotide sequence ID" value="NZ_FQUL01000021.1"/>
</dbReference>
<proteinExistence type="inferred from homology"/>
<dbReference type="GO" id="GO:0016877">
    <property type="term" value="F:ligase activity, forming carbon-sulfur bonds"/>
    <property type="evidence" value="ECO:0007669"/>
    <property type="project" value="UniProtKB-ARBA"/>
</dbReference>
<dbReference type="STRING" id="1121881.SAMN02745225_01507"/>
<dbReference type="CDD" id="cd12119">
    <property type="entry name" value="ttLC_FACS_AlkK_like"/>
    <property type="match status" value="1"/>
</dbReference>